<name>A0A8J7RXF2_9PROT</name>
<dbReference type="Pfam" id="PF01738">
    <property type="entry name" value="DLH"/>
    <property type="match status" value="1"/>
</dbReference>
<dbReference type="InterPro" id="IPR002925">
    <property type="entry name" value="Dienelactn_hydro"/>
</dbReference>
<evidence type="ECO:0000259" key="3">
    <source>
        <dbReference type="Pfam" id="PF01738"/>
    </source>
</evidence>
<feature type="domain" description="Dienelactone hydrolase" evidence="3">
    <location>
        <begin position="54"/>
        <end position="235"/>
    </location>
</feature>
<feature type="chain" id="PRO_5035201267" evidence="2">
    <location>
        <begin position="23"/>
        <end position="272"/>
    </location>
</feature>
<dbReference type="PANTHER" id="PTHR22946:SF9">
    <property type="entry name" value="POLYKETIDE TRANSFERASE AF380"/>
    <property type="match status" value="1"/>
</dbReference>
<sequence>MLKMLCKLLAIFYMAVLGGCQTMGPKITDLSDGRTGQVYYESYLDSDLTLTGSVQLPESVSGPVPAIILAHGSAGVGYRESTWGSFFREKGYATMVIDMFGPRGFKPMSGPNVGGYDDIIDAFNILKTHPMIDPDRIAVMGWSFGGGNALNAASMTRRRGEGHALKAFVSFYPVCGVSAVPFIGEEDAKILVVIGTEDTYTEVFQCERIVEKGKQDGRDVQLIVYEGAYHGFDGNLNTTFFHGKFGRQRVKPSATITMRARRDVLTFLEASM</sequence>
<dbReference type="PROSITE" id="PS51257">
    <property type="entry name" value="PROKAR_LIPOPROTEIN"/>
    <property type="match status" value="1"/>
</dbReference>
<evidence type="ECO:0000256" key="2">
    <source>
        <dbReference type="SAM" id="SignalP"/>
    </source>
</evidence>
<dbReference type="Gene3D" id="3.40.50.1820">
    <property type="entry name" value="alpha/beta hydrolase"/>
    <property type="match status" value="1"/>
</dbReference>
<protein>
    <submittedName>
        <fullName evidence="4">Dienelactone hydrolase family protein</fullName>
    </submittedName>
</protein>
<evidence type="ECO:0000313" key="4">
    <source>
        <dbReference type="EMBL" id="MBP5856517.1"/>
    </source>
</evidence>
<dbReference type="InterPro" id="IPR050261">
    <property type="entry name" value="FrsA_esterase"/>
</dbReference>
<keyword evidence="2" id="KW-0732">Signal</keyword>
<evidence type="ECO:0000256" key="1">
    <source>
        <dbReference type="ARBA" id="ARBA00022801"/>
    </source>
</evidence>
<keyword evidence="5" id="KW-1185">Reference proteome</keyword>
<dbReference type="EMBL" id="JAGMWN010000002">
    <property type="protein sequence ID" value="MBP5856517.1"/>
    <property type="molecule type" value="Genomic_DNA"/>
</dbReference>
<dbReference type="RefSeq" id="WP_210681084.1">
    <property type="nucleotide sequence ID" value="NZ_JAGMWN010000002.1"/>
</dbReference>
<organism evidence="4 5">
    <name type="scientific">Marivibrio halodurans</name>
    <dbReference type="NCBI Taxonomy" id="2039722"/>
    <lineage>
        <taxon>Bacteria</taxon>
        <taxon>Pseudomonadati</taxon>
        <taxon>Pseudomonadota</taxon>
        <taxon>Alphaproteobacteria</taxon>
        <taxon>Rhodospirillales</taxon>
        <taxon>Rhodospirillaceae</taxon>
        <taxon>Marivibrio</taxon>
    </lineage>
</organism>
<dbReference type="GO" id="GO:0052689">
    <property type="term" value="F:carboxylic ester hydrolase activity"/>
    <property type="evidence" value="ECO:0007669"/>
    <property type="project" value="UniProtKB-ARBA"/>
</dbReference>
<comment type="caution">
    <text evidence="4">The sequence shown here is derived from an EMBL/GenBank/DDBJ whole genome shotgun (WGS) entry which is preliminary data.</text>
</comment>
<gene>
    <name evidence="4" type="ORF">KAJ83_05830</name>
</gene>
<accession>A0A8J7RXF2</accession>
<dbReference type="AlphaFoldDB" id="A0A8J7RXF2"/>
<evidence type="ECO:0000313" key="5">
    <source>
        <dbReference type="Proteomes" id="UP000672602"/>
    </source>
</evidence>
<feature type="signal peptide" evidence="2">
    <location>
        <begin position="1"/>
        <end position="22"/>
    </location>
</feature>
<dbReference type="PANTHER" id="PTHR22946">
    <property type="entry name" value="DIENELACTONE HYDROLASE DOMAIN-CONTAINING PROTEIN-RELATED"/>
    <property type="match status" value="1"/>
</dbReference>
<dbReference type="InterPro" id="IPR029058">
    <property type="entry name" value="AB_hydrolase_fold"/>
</dbReference>
<dbReference type="Proteomes" id="UP000672602">
    <property type="component" value="Unassembled WGS sequence"/>
</dbReference>
<dbReference type="SUPFAM" id="SSF53474">
    <property type="entry name" value="alpha/beta-Hydrolases"/>
    <property type="match status" value="1"/>
</dbReference>
<keyword evidence="1 4" id="KW-0378">Hydrolase</keyword>
<proteinExistence type="predicted"/>
<reference evidence="4" key="1">
    <citation type="submission" date="2021-04" db="EMBL/GenBank/DDBJ databases">
        <authorList>
            <person name="Zhang D.-C."/>
        </authorList>
    </citation>
    <scope>NUCLEOTIDE SEQUENCE</scope>
    <source>
        <strain evidence="4">CGMCC 1.15697</strain>
    </source>
</reference>